<dbReference type="InterPro" id="IPR052898">
    <property type="entry name" value="ACAD10-like"/>
</dbReference>
<dbReference type="Pfam" id="PF01636">
    <property type="entry name" value="APH"/>
    <property type="match status" value="1"/>
</dbReference>
<evidence type="ECO:0000313" key="3">
    <source>
        <dbReference type="Proteomes" id="UP000638918"/>
    </source>
</evidence>
<name>A0ABR8QX88_9CAUL</name>
<dbReference type="SUPFAM" id="SSF56112">
    <property type="entry name" value="Protein kinase-like (PK-like)"/>
    <property type="match status" value="1"/>
</dbReference>
<evidence type="ECO:0000313" key="2">
    <source>
        <dbReference type="EMBL" id="MBD7940151.1"/>
    </source>
</evidence>
<protein>
    <submittedName>
        <fullName evidence="2">Phosphotransferase family protein</fullName>
    </submittedName>
</protein>
<dbReference type="Proteomes" id="UP000638918">
    <property type="component" value="Unassembled WGS sequence"/>
</dbReference>
<proteinExistence type="predicted"/>
<dbReference type="Gene3D" id="3.30.200.20">
    <property type="entry name" value="Phosphorylase Kinase, domain 1"/>
    <property type="match status" value="1"/>
</dbReference>
<dbReference type="PANTHER" id="PTHR47829:SF3">
    <property type="entry name" value="AMINOGLYCOSIDE PHOSPHOTRANSFERASE DOMAIN-CONTAINING PROTEIN"/>
    <property type="match status" value="1"/>
</dbReference>
<organism evidence="2 3">
    <name type="scientific">Brevundimonas guildfordensis</name>
    <dbReference type="NCBI Taxonomy" id="2762241"/>
    <lineage>
        <taxon>Bacteria</taxon>
        <taxon>Pseudomonadati</taxon>
        <taxon>Pseudomonadota</taxon>
        <taxon>Alphaproteobacteria</taxon>
        <taxon>Caulobacterales</taxon>
        <taxon>Caulobacteraceae</taxon>
        <taxon>Brevundimonas</taxon>
    </lineage>
</organism>
<dbReference type="RefSeq" id="WP_191742603.1">
    <property type="nucleotide sequence ID" value="NZ_JACSQU010000001.1"/>
</dbReference>
<accession>A0ABR8QX88</accession>
<sequence length="346" mass="37869">MSDLDVARLGPWLAGVLPAAPADIRLEKFPGGQSNPTYRMTVDGRDYVLRRRPFGPLLASAHAVEREYRLISALHPTGFPVPAPLALCQDDSIIGSTFYVMELVEGRTFWNGALPDLSPDERRTAYEAMVDTLAQLHSVDPVAVGLEDFGRPGNYFERQVARWTKQYRAAQTDDLPEVERLIDFLPRTAPQQTRTAIIHGDYRIDNLIYAPSSMTVRAVLDWELATLGDPLADFAYLAMNWILPADGRAGLNGLDLETAGIPSLADIARRYCAATGRDELPDLHWHFAFNLFRLIGIVQGVKKRMLSGNASSAKAADAVAMLPALTTAAWREARLAGAASEGPAVG</sequence>
<keyword evidence="3" id="KW-1185">Reference proteome</keyword>
<dbReference type="PANTHER" id="PTHR47829">
    <property type="entry name" value="HYDROLASE, PUTATIVE (AFU_ORTHOLOGUE AFUA_1G12880)-RELATED"/>
    <property type="match status" value="1"/>
</dbReference>
<gene>
    <name evidence="2" type="ORF">H9656_01995</name>
</gene>
<comment type="caution">
    <text evidence="2">The sequence shown here is derived from an EMBL/GenBank/DDBJ whole genome shotgun (WGS) entry which is preliminary data.</text>
</comment>
<dbReference type="Gene3D" id="3.90.1200.10">
    <property type="match status" value="1"/>
</dbReference>
<dbReference type="InterPro" id="IPR041726">
    <property type="entry name" value="ACAD10_11_N"/>
</dbReference>
<evidence type="ECO:0000259" key="1">
    <source>
        <dbReference type="Pfam" id="PF01636"/>
    </source>
</evidence>
<dbReference type="EMBL" id="JACSQU010000001">
    <property type="protein sequence ID" value="MBD7940151.1"/>
    <property type="molecule type" value="Genomic_DNA"/>
</dbReference>
<reference evidence="2 3" key="1">
    <citation type="submission" date="2020-08" db="EMBL/GenBank/DDBJ databases">
        <title>A Genomic Blueprint of the Chicken Gut Microbiome.</title>
        <authorList>
            <person name="Gilroy R."/>
            <person name="Ravi A."/>
            <person name="Getino M."/>
            <person name="Pursley I."/>
            <person name="Horton D.L."/>
            <person name="Alikhan N.-F."/>
            <person name="Baker D."/>
            <person name="Gharbi K."/>
            <person name="Hall N."/>
            <person name="Watson M."/>
            <person name="Adriaenssens E.M."/>
            <person name="Foster-Nyarko E."/>
            <person name="Jarju S."/>
            <person name="Secka A."/>
            <person name="Antonio M."/>
            <person name="Oren A."/>
            <person name="Chaudhuri R."/>
            <person name="La Ragione R.M."/>
            <person name="Hildebrand F."/>
            <person name="Pallen M.J."/>
        </authorList>
    </citation>
    <scope>NUCLEOTIDE SEQUENCE [LARGE SCALE GENOMIC DNA]</scope>
    <source>
        <strain evidence="2 3">Sa3CVA3</strain>
    </source>
</reference>
<feature type="domain" description="Aminoglycoside phosphotransferase" evidence="1">
    <location>
        <begin position="26"/>
        <end position="251"/>
    </location>
</feature>
<dbReference type="InterPro" id="IPR002575">
    <property type="entry name" value="Aminoglycoside_PTrfase"/>
</dbReference>
<dbReference type="InterPro" id="IPR011009">
    <property type="entry name" value="Kinase-like_dom_sf"/>
</dbReference>
<dbReference type="CDD" id="cd05154">
    <property type="entry name" value="ACAD10_11_N-like"/>
    <property type="match status" value="1"/>
</dbReference>